<dbReference type="RefSeq" id="WP_105063455.1">
    <property type="nucleotide sequence ID" value="NZ_BSOU01000006.1"/>
</dbReference>
<reference evidence="1" key="1">
    <citation type="journal article" date="2014" name="Int. J. Syst. Evol. Microbiol.">
        <title>Complete genome of a new Firmicutes species belonging to the dominant human colonic microbiota ('Ruminococcus bicirculans') reveals two chromosomes and a selective capacity to utilize plant glucans.</title>
        <authorList>
            <consortium name="NISC Comparative Sequencing Program"/>
            <person name="Wegmann U."/>
            <person name="Louis P."/>
            <person name="Goesmann A."/>
            <person name="Henrissat B."/>
            <person name="Duncan S.H."/>
            <person name="Flint H.J."/>
        </authorList>
    </citation>
    <scope>NUCLEOTIDE SEQUENCE</scope>
    <source>
        <strain evidence="1">NBRC 105001</strain>
    </source>
</reference>
<evidence type="ECO:0000313" key="4">
    <source>
        <dbReference type="Proteomes" id="UP001156660"/>
    </source>
</evidence>
<sequence length="67" mass="7750">MSNKLFIRQDELARLLGVSNTTIWRWRKSNHLPKPIALSNRVIGWRSVDIDAWLESQLSSTDAEIKS</sequence>
<dbReference type="SUPFAM" id="SSF46955">
    <property type="entry name" value="Putative DNA-binding domain"/>
    <property type="match status" value="1"/>
</dbReference>
<evidence type="ECO:0000313" key="2">
    <source>
        <dbReference type="EMBL" id="PQJ94444.1"/>
    </source>
</evidence>
<dbReference type="InterPro" id="IPR010260">
    <property type="entry name" value="AlpA"/>
</dbReference>
<dbReference type="AlphaFoldDB" id="A0A2S7XL21"/>
<comment type="caution">
    <text evidence="2">The sequence shown here is derived from an EMBL/GenBank/DDBJ whole genome shotgun (WGS) entry which is preliminary data.</text>
</comment>
<reference evidence="4" key="3">
    <citation type="journal article" date="2019" name="Int. J. Syst. Evol. Microbiol.">
        <title>The Global Catalogue of Microorganisms (GCM) 10K type strain sequencing project: providing services to taxonomists for standard genome sequencing and annotation.</title>
        <authorList>
            <consortium name="The Broad Institute Genomics Platform"/>
            <consortium name="The Broad Institute Genome Sequencing Center for Infectious Disease"/>
            <person name="Wu L."/>
            <person name="Ma J."/>
        </authorList>
    </citation>
    <scope>NUCLEOTIDE SEQUENCE [LARGE SCALE GENOMIC DNA]</scope>
    <source>
        <strain evidence="4">NBRC 105001</strain>
    </source>
</reference>
<dbReference type="Proteomes" id="UP001156660">
    <property type="component" value="Unassembled WGS sequence"/>
</dbReference>
<gene>
    <name evidence="2" type="ORF">BTO23_10395</name>
    <name evidence="1" type="ORF">GCM10007855_26270</name>
</gene>
<reference evidence="1" key="4">
    <citation type="submission" date="2023-01" db="EMBL/GenBank/DDBJ databases">
        <title>Draft genome sequence of Aliivibrio sifiae strain NBRC 105001.</title>
        <authorList>
            <person name="Sun Q."/>
            <person name="Mori K."/>
        </authorList>
    </citation>
    <scope>NUCLEOTIDE SEQUENCE</scope>
    <source>
        <strain evidence="1">NBRC 105001</strain>
    </source>
</reference>
<proteinExistence type="predicted"/>
<accession>A0A2S7XL21</accession>
<keyword evidence="4" id="KW-1185">Reference proteome</keyword>
<reference evidence="2 3" key="2">
    <citation type="submission" date="2016-12" db="EMBL/GenBank/DDBJ databases">
        <title>Diversity of luminous bacteria.</title>
        <authorList>
            <person name="Yoshizawa S."/>
            <person name="Kogure K."/>
        </authorList>
    </citation>
    <scope>NUCLEOTIDE SEQUENCE [LARGE SCALE GENOMIC DNA]</scope>
    <source>
        <strain evidence="2 3">NBRC 105001</strain>
    </source>
</reference>
<evidence type="ECO:0000313" key="3">
    <source>
        <dbReference type="Proteomes" id="UP000239273"/>
    </source>
</evidence>
<protein>
    <submittedName>
        <fullName evidence="2">Transcriptional regulator</fullName>
    </submittedName>
</protein>
<name>A0A2S7XL21_9GAMM</name>
<dbReference type="Proteomes" id="UP000239273">
    <property type="component" value="Unassembled WGS sequence"/>
</dbReference>
<dbReference type="OrthoDB" id="5298532at2"/>
<dbReference type="InterPro" id="IPR009061">
    <property type="entry name" value="DNA-bd_dom_put_sf"/>
</dbReference>
<dbReference type="Pfam" id="PF05930">
    <property type="entry name" value="Phage_AlpA"/>
    <property type="match status" value="1"/>
</dbReference>
<dbReference type="EMBL" id="BSOU01000006">
    <property type="protein sequence ID" value="GLR75753.1"/>
    <property type="molecule type" value="Genomic_DNA"/>
</dbReference>
<dbReference type="EMBL" id="MSCP01000001">
    <property type="protein sequence ID" value="PQJ94444.1"/>
    <property type="molecule type" value="Genomic_DNA"/>
</dbReference>
<dbReference type="Gene3D" id="1.10.238.160">
    <property type="match status" value="1"/>
</dbReference>
<organism evidence="2 3">
    <name type="scientific">Aliivibrio sifiae</name>
    <dbReference type="NCBI Taxonomy" id="566293"/>
    <lineage>
        <taxon>Bacteria</taxon>
        <taxon>Pseudomonadati</taxon>
        <taxon>Pseudomonadota</taxon>
        <taxon>Gammaproteobacteria</taxon>
        <taxon>Vibrionales</taxon>
        <taxon>Vibrionaceae</taxon>
        <taxon>Aliivibrio</taxon>
    </lineage>
</organism>
<evidence type="ECO:0000313" key="1">
    <source>
        <dbReference type="EMBL" id="GLR75753.1"/>
    </source>
</evidence>